<accession>A0A6G0QG47</accession>
<sequence length="491" mass="54023">MANSNPVLEMVIDGTPMRLILTTDLDGIVVCEDANTSRRDWLMADSEFDNARKRLRYELHWVSPEVREYEVQVPALGFSGRIAVGFFQQDNQQMRMAAVAFYLGSLNADGFIGAGFVFHPDQSSLWESIQETATDFHGYMYHGRGPSKKEMAVHLDTNESDGIAEAFDRDNYIWSEPFVSLGDDVTNAQGISFPIHEARFECNLASENGSDATGSRASEPNTQSVQLFGELSSTWDVVVDFNVPCLELPKEFYDALAGWIGLKLDSRLGLSEIAAPASTLPDLHFSLSFNGPQLTLPLQSLVLPELSSYSSDGNSTKVCIQRSTSMLQRGTAAYAASTTSAAEVARLQRLHGATGISVYNMIDSPVIFGAMALDALGSVVFDDATKRTGVLRRSANSASVNSSLQSAASCLQPPSCQGQQEYSTHWNTCQDPDCSQYYFHSLDEERKECVISSSWTTMLAVTITLFVMAELFFSLSLRSLVYQSQERRSSC</sequence>
<keyword evidence="1" id="KW-1133">Transmembrane helix</keyword>
<evidence type="ECO:0008006" key="4">
    <source>
        <dbReference type="Google" id="ProtNLM"/>
    </source>
</evidence>
<feature type="transmembrane region" description="Helical" evidence="1">
    <location>
        <begin position="455"/>
        <end position="477"/>
    </location>
</feature>
<reference evidence="2 3" key="1">
    <citation type="submission" date="2018-09" db="EMBL/GenBank/DDBJ databases">
        <title>Genomic investigation of the strawberry pathogen Phytophthora fragariae indicates pathogenicity is determined by transcriptional variation in three key races.</title>
        <authorList>
            <person name="Adams T.M."/>
            <person name="Armitage A.D."/>
            <person name="Sobczyk M.K."/>
            <person name="Bates H.J."/>
            <person name="Dunwell J.M."/>
            <person name="Nellist C.F."/>
            <person name="Harrison R.J."/>
        </authorList>
    </citation>
    <scope>NUCLEOTIDE SEQUENCE [LARGE SCALE GENOMIC DNA]</scope>
    <source>
        <strain evidence="2 3">NOV-77</strain>
    </source>
</reference>
<organism evidence="2 3">
    <name type="scientific">Phytophthora fragariae</name>
    <dbReference type="NCBI Taxonomy" id="53985"/>
    <lineage>
        <taxon>Eukaryota</taxon>
        <taxon>Sar</taxon>
        <taxon>Stramenopiles</taxon>
        <taxon>Oomycota</taxon>
        <taxon>Peronosporomycetes</taxon>
        <taxon>Peronosporales</taxon>
        <taxon>Peronosporaceae</taxon>
        <taxon>Phytophthora</taxon>
    </lineage>
</organism>
<proteinExistence type="predicted"/>
<gene>
    <name evidence="2" type="ORF">PF008_g26810</name>
</gene>
<dbReference type="AlphaFoldDB" id="A0A6G0QG47"/>
<evidence type="ECO:0000313" key="3">
    <source>
        <dbReference type="Proteomes" id="UP000486351"/>
    </source>
</evidence>
<dbReference type="SUPFAM" id="SSF50630">
    <property type="entry name" value="Acid proteases"/>
    <property type="match status" value="1"/>
</dbReference>
<evidence type="ECO:0000256" key="1">
    <source>
        <dbReference type="SAM" id="Phobius"/>
    </source>
</evidence>
<comment type="caution">
    <text evidence="2">The sequence shown here is derived from an EMBL/GenBank/DDBJ whole genome shotgun (WGS) entry which is preliminary data.</text>
</comment>
<keyword evidence="1" id="KW-0472">Membrane</keyword>
<dbReference type="Proteomes" id="UP000486351">
    <property type="component" value="Unassembled WGS sequence"/>
</dbReference>
<dbReference type="EMBL" id="QXFY01003368">
    <property type="protein sequence ID" value="KAE9285838.1"/>
    <property type="molecule type" value="Genomic_DNA"/>
</dbReference>
<name>A0A6G0QG47_9STRA</name>
<protein>
    <recommendedName>
        <fullName evidence="4">Peptidase A1 domain-containing protein</fullName>
    </recommendedName>
</protein>
<dbReference type="InterPro" id="IPR021109">
    <property type="entry name" value="Peptidase_aspartic_dom_sf"/>
</dbReference>
<keyword evidence="1" id="KW-0812">Transmembrane</keyword>
<evidence type="ECO:0000313" key="2">
    <source>
        <dbReference type="EMBL" id="KAE9285838.1"/>
    </source>
</evidence>
<dbReference type="Gene3D" id="2.40.70.10">
    <property type="entry name" value="Acid Proteases"/>
    <property type="match status" value="1"/>
</dbReference>